<comment type="similarity">
    <text evidence="7">Belongs to the TonB-dependent receptor family.</text>
</comment>
<feature type="domain" description="Outer membrane protein beta-barrel" evidence="10">
    <location>
        <begin position="381"/>
        <end position="786"/>
    </location>
</feature>
<dbReference type="Pfam" id="PF13620">
    <property type="entry name" value="CarboxypepD_reg"/>
    <property type="match status" value="1"/>
</dbReference>
<evidence type="ECO:0000256" key="8">
    <source>
        <dbReference type="SAM" id="SignalP"/>
    </source>
</evidence>
<dbReference type="Gene3D" id="2.170.130.10">
    <property type="entry name" value="TonB-dependent receptor, plug domain"/>
    <property type="match status" value="1"/>
</dbReference>
<dbReference type="InterPro" id="IPR036942">
    <property type="entry name" value="Beta-barrel_TonB_sf"/>
</dbReference>
<feature type="chain" id="PRO_5046518576" evidence="8">
    <location>
        <begin position="23"/>
        <end position="814"/>
    </location>
</feature>
<evidence type="ECO:0000256" key="7">
    <source>
        <dbReference type="PROSITE-ProRule" id="PRU01360"/>
    </source>
</evidence>
<keyword evidence="5 7" id="KW-0472">Membrane</keyword>
<keyword evidence="8" id="KW-0732">Signal</keyword>
<protein>
    <submittedName>
        <fullName evidence="11">Outer membrane beta-barrel protein</fullName>
    </submittedName>
</protein>
<comment type="subcellular location">
    <subcellularLocation>
        <location evidence="1 7">Cell outer membrane</location>
        <topology evidence="1 7">Multi-pass membrane protein</topology>
    </subcellularLocation>
</comment>
<feature type="signal peptide" evidence="8">
    <location>
        <begin position="1"/>
        <end position="22"/>
    </location>
</feature>
<dbReference type="RefSeq" id="WP_377142883.1">
    <property type="nucleotide sequence ID" value="NZ_JBHTIA010000008.1"/>
</dbReference>
<dbReference type="SUPFAM" id="SSF56935">
    <property type="entry name" value="Porins"/>
    <property type="match status" value="1"/>
</dbReference>
<dbReference type="Gene3D" id="2.40.170.20">
    <property type="entry name" value="TonB-dependent receptor, beta-barrel domain"/>
    <property type="match status" value="1"/>
</dbReference>
<dbReference type="InterPro" id="IPR039426">
    <property type="entry name" value="TonB-dep_rcpt-like"/>
</dbReference>
<keyword evidence="12" id="KW-1185">Reference proteome</keyword>
<dbReference type="InterPro" id="IPR013784">
    <property type="entry name" value="Carb-bd-like_fold"/>
</dbReference>
<name>A0ABW2ZHI9_9SPHI</name>
<reference evidence="12" key="1">
    <citation type="journal article" date="2019" name="Int. J. Syst. Evol. Microbiol.">
        <title>The Global Catalogue of Microorganisms (GCM) 10K type strain sequencing project: providing services to taxonomists for standard genome sequencing and annotation.</title>
        <authorList>
            <consortium name="The Broad Institute Genomics Platform"/>
            <consortium name="The Broad Institute Genome Sequencing Center for Infectious Disease"/>
            <person name="Wu L."/>
            <person name="Ma J."/>
        </authorList>
    </citation>
    <scope>NUCLEOTIDE SEQUENCE [LARGE SCALE GENOMIC DNA]</scope>
    <source>
        <strain evidence="12">CCUG 60742</strain>
    </source>
</reference>
<evidence type="ECO:0000313" key="11">
    <source>
        <dbReference type="EMBL" id="MFD0765660.1"/>
    </source>
</evidence>
<evidence type="ECO:0000259" key="9">
    <source>
        <dbReference type="Pfam" id="PF07715"/>
    </source>
</evidence>
<organism evidence="11 12">
    <name type="scientific">Mucilaginibacter lutimaris</name>
    <dbReference type="NCBI Taxonomy" id="931629"/>
    <lineage>
        <taxon>Bacteria</taxon>
        <taxon>Pseudomonadati</taxon>
        <taxon>Bacteroidota</taxon>
        <taxon>Sphingobacteriia</taxon>
        <taxon>Sphingobacteriales</taxon>
        <taxon>Sphingobacteriaceae</taxon>
        <taxon>Mucilaginibacter</taxon>
    </lineage>
</organism>
<accession>A0ABW2ZHI9</accession>
<keyword evidence="2 7" id="KW-0813">Transport</keyword>
<evidence type="ECO:0000313" key="12">
    <source>
        <dbReference type="Proteomes" id="UP001597073"/>
    </source>
</evidence>
<evidence type="ECO:0000256" key="6">
    <source>
        <dbReference type="ARBA" id="ARBA00023237"/>
    </source>
</evidence>
<dbReference type="InterPro" id="IPR012910">
    <property type="entry name" value="Plug_dom"/>
</dbReference>
<gene>
    <name evidence="11" type="ORF">ACFQZI_12420</name>
</gene>
<evidence type="ECO:0000256" key="3">
    <source>
        <dbReference type="ARBA" id="ARBA00022452"/>
    </source>
</evidence>
<dbReference type="SUPFAM" id="SSF49452">
    <property type="entry name" value="Starch-binding domain-like"/>
    <property type="match status" value="1"/>
</dbReference>
<evidence type="ECO:0000256" key="1">
    <source>
        <dbReference type="ARBA" id="ARBA00004571"/>
    </source>
</evidence>
<dbReference type="Pfam" id="PF07715">
    <property type="entry name" value="Plug"/>
    <property type="match status" value="1"/>
</dbReference>
<comment type="caution">
    <text evidence="11">The sequence shown here is derived from an EMBL/GenBank/DDBJ whole genome shotgun (WGS) entry which is preliminary data.</text>
</comment>
<dbReference type="InterPro" id="IPR041700">
    <property type="entry name" value="OMP_b-brl_3"/>
</dbReference>
<dbReference type="Proteomes" id="UP001597073">
    <property type="component" value="Unassembled WGS sequence"/>
</dbReference>
<keyword evidence="3 7" id="KW-1134">Transmembrane beta strand</keyword>
<evidence type="ECO:0000256" key="2">
    <source>
        <dbReference type="ARBA" id="ARBA00022448"/>
    </source>
</evidence>
<evidence type="ECO:0000259" key="10">
    <source>
        <dbReference type="Pfam" id="PF14905"/>
    </source>
</evidence>
<dbReference type="PROSITE" id="PS52016">
    <property type="entry name" value="TONB_DEPENDENT_REC_3"/>
    <property type="match status" value="1"/>
</dbReference>
<sequence length="814" mass="90121">MRFKIGCLIIVTLSGLFSFCYAQTGSSTISGTVLTQNNQPADAATVILLNLPDSSVVMSALVGATGSFRFSYVNPGSYILLATRLGFKKAYSTSFKVTAGLDVTAAPIILSALNKELKEVAIVAKKPYIEVRPGKLIINPSASIVADGQSVLEILRQSPGVRVDNNDIVSVNGRQDALIMIDGKPTNLTGPDLAALLKSTQGNNIDRMEVLKGGSAKYDAAGGGIINIIYKKGTNIGTNGTFNASAGYGKYYKGSTGIGLNHRTKAYNVFASYSLALNKQWKDVYTDRTVDYAGLVSNYNTTYKSIIQSRSHAFRFGTDFFLSPIQNLGFLVYGTVNNNNIGKDNTLHIYNNGNLDSTILARSTVDRDISNINYNLNYNAKLDKTGRSITANATYSRAKRHSDEYITNTFADENGFTYRDPLLLQNISPTKINNWSGFLALSNPLTNGKLDMGLKYSYTTTDNNLVFGPQINGIYTVNTTFSNHFLFNEKIGAAYLNYTAKFGKFDFDGGLRGEYTNNKGTSLNAAGVAYDVTPHKYFNLFPTAILNYRYNDKNEFALNLSRGITRPGYDKLNPFLYFVDLYNYQSGNPYLKPEYHNLIQLSHTYNSETVTSLRAEITTGATFPFYGQDDASKISLSADVNLGRVYTYGININTPVKFTGWWTSNYDIDASYQRYIAYAQYGNLNKGTADVIVTSTQTFTMPGGFAAQLSGRFETATFYGIKQFRPAGFMDLGISKQILNKMGRISLVGNDIFKLNRDRASINYQNVNINILDRREYRKIYLNFSYRFGKTTVKSSATHVTGNEEEQNRMKPPQ</sequence>
<feature type="domain" description="TonB-dependent receptor plug" evidence="9">
    <location>
        <begin position="148"/>
        <end position="221"/>
    </location>
</feature>
<keyword evidence="6 7" id="KW-0998">Cell outer membrane</keyword>
<keyword evidence="4 7" id="KW-0812">Transmembrane</keyword>
<evidence type="ECO:0000256" key="5">
    <source>
        <dbReference type="ARBA" id="ARBA00023136"/>
    </source>
</evidence>
<dbReference type="InterPro" id="IPR037066">
    <property type="entry name" value="Plug_dom_sf"/>
</dbReference>
<proteinExistence type="inferred from homology"/>
<dbReference type="Pfam" id="PF14905">
    <property type="entry name" value="OMP_b-brl_3"/>
    <property type="match status" value="1"/>
</dbReference>
<dbReference type="Gene3D" id="2.60.40.1120">
    <property type="entry name" value="Carboxypeptidase-like, regulatory domain"/>
    <property type="match status" value="1"/>
</dbReference>
<dbReference type="EMBL" id="JBHTIA010000008">
    <property type="protein sequence ID" value="MFD0765660.1"/>
    <property type="molecule type" value="Genomic_DNA"/>
</dbReference>
<evidence type="ECO:0000256" key="4">
    <source>
        <dbReference type="ARBA" id="ARBA00022692"/>
    </source>
</evidence>